<dbReference type="AlphaFoldDB" id="K1X5J5"/>
<protein>
    <submittedName>
        <fullName evidence="2">Uncharacterized protein</fullName>
    </submittedName>
</protein>
<dbReference type="InParanoid" id="K1X5J5"/>
<evidence type="ECO:0000256" key="1">
    <source>
        <dbReference type="SAM" id="SignalP"/>
    </source>
</evidence>
<name>K1X5J5_MARBU</name>
<evidence type="ECO:0000313" key="2">
    <source>
        <dbReference type="EMBL" id="EKD20387.1"/>
    </source>
</evidence>
<proteinExistence type="predicted"/>
<keyword evidence="1" id="KW-0732">Signal</keyword>
<organism evidence="2 3">
    <name type="scientific">Marssonina brunnea f. sp. multigermtubi (strain MB_m1)</name>
    <name type="common">Marssonina leaf spot fungus</name>
    <dbReference type="NCBI Taxonomy" id="1072389"/>
    <lineage>
        <taxon>Eukaryota</taxon>
        <taxon>Fungi</taxon>
        <taxon>Dikarya</taxon>
        <taxon>Ascomycota</taxon>
        <taxon>Pezizomycotina</taxon>
        <taxon>Leotiomycetes</taxon>
        <taxon>Helotiales</taxon>
        <taxon>Drepanopezizaceae</taxon>
        <taxon>Drepanopeziza</taxon>
    </lineage>
</organism>
<dbReference type="KEGG" id="mbe:MBM_01069"/>
<feature type="chain" id="PRO_5003855162" evidence="1">
    <location>
        <begin position="25"/>
        <end position="207"/>
    </location>
</feature>
<keyword evidence="3" id="KW-1185">Reference proteome</keyword>
<evidence type="ECO:0000313" key="3">
    <source>
        <dbReference type="Proteomes" id="UP000006753"/>
    </source>
</evidence>
<gene>
    <name evidence="2" type="ORF">MBM_01069</name>
</gene>
<dbReference type="Pfam" id="PF19287">
    <property type="entry name" value="DUF5910"/>
    <property type="match status" value="1"/>
</dbReference>
<sequence length="207" mass="23389">MLLSKSNHPILLLALGFLFSEAQGFLDGRKTIGYRSVSKEEAEIINADNKLHKDEDADSLKYLNPLGFGSYLEPDIWPGEPGDWYCAVEADSSKLDKIRKVWIPEFWKRTDQFGNLIGEEELYGNEALTVGYIGTVVPEPQKALRFSEVGLNRELSMLIPTQVIDSDDLELWCKCYETKEELREASDGAIDWEAWGIEGDREPANPS</sequence>
<feature type="signal peptide" evidence="1">
    <location>
        <begin position="1"/>
        <end position="24"/>
    </location>
</feature>
<dbReference type="InterPro" id="IPR045564">
    <property type="entry name" value="DUF5910"/>
</dbReference>
<dbReference type="Proteomes" id="UP000006753">
    <property type="component" value="Unassembled WGS sequence"/>
</dbReference>
<dbReference type="HOGENOM" id="CLU_091777_0_0_1"/>
<accession>K1X5J5</accession>
<dbReference type="OrthoDB" id="4540223at2759"/>
<reference evidence="2 3" key="1">
    <citation type="journal article" date="2012" name="BMC Genomics">
        <title>Sequencing the genome of Marssonina brunnea reveals fungus-poplar co-evolution.</title>
        <authorList>
            <person name="Zhu S."/>
            <person name="Cao Y.-Z."/>
            <person name="Jiang C."/>
            <person name="Tan B.-Y."/>
            <person name="Wang Z."/>
            <person name="Feng S."/>
            <person name="Zhang L."/>
            <person name="Su X.-H."/>
            <person name="Brejova B."/>
            <person name="Vinar T."/>
            <person name="Xu M."/>
            <person name="Wang M.-X."/>
            <person name="Zhang S.-G."/>
            <person name="Huang M.-R."/>
            <person name="Wu R."/>
            <person name="Zhou Y."/>
        </authorList>
    </citation>
    <scope>NUCLEOTIDE SEQUENCE [LARGE SCALE GENOMIC DNA]</scope>
    <source>
        <strain evidence="2 3">MB_m1</strain>
    </source>
</reference>
<dbReference type="EMBL" id="JH921429">
    <property type="protein sequence ID" value="EKD20387.1"/>
    <property type="molecule type" value="Genomic_DNA"/>
</dbReference>
<dbReference type="GeneID" id="18757004"/>
<dbReference type="eggNOG" id="ENOG502SUI0">
    <property type="taxonomic scope" value="Eukaryota"/>
</dbReference>